<keyword evidence="1" id="KW-1133">Transmembrane helix</keyword>
<dbReference type="Proteomes" id="UP000276133">
    <property type="component" value="Unassembled WGS sequence"/>
</dbReference>
<comment type="caution">
    <text evidence="2">The sequence shown here is derived from an EMBL/GenBank/DDBJ whole genome shotgun (WGS) entry which is preliminary data.</text>
</comment>
<organism evidence="2 3">
    <name type="scientific">Brachionus plicatilis</name>
    <name type="common">Marine rotifer</name>
    <name type="synonym">Brachionus muelleri</name>
    <dbReference type="NCBI Taxonomy" id="10195"/>
    <lineage>
        <taxon>Eukaryota</taxon>
        <taxon>Metazoa</taxon>
        <taxon>Spiralia</taxon>
        <taxon>Gnathifera</taxon>
        <taxon>Rotifera</taxon>
        <taxon>Eurotatoria</taxon>
        <taxon>Monogononta</taxon>
        <taxon>Pseudotrocha</taxon>
        <taxon>Ploima</taxon>
        <taxon>Brachionidae</taxon>
        <taxon>Brachionus</taxon>
    </lineage>
</organism>
<evidence type="ECO:0000313" key="3">
    <source>
        <dbReference type="Proteomes" id="UP000276133"/>
    </source>
</evidence>
<name>A0A3M7SVX4_BRAPC</name>
<dbReference type="EMBL" id="REGN01000701">
    <property type="protein sequence ID" value="RNA39835.1"/>
    <property type="molecule type" value="Genomic_DNA"/>
</dbReference>
<keyword evidence="3" id="KW-1185">Reference proteome</keyword>
<accession>A0A3M7SVX4</accession>
<evidence type="ECO:0000256" key="1">
    <source>
        <dbReference type="SAM" id="Phobius"/>
    </source>
</evidence>
<proteinExistence type="predicted"/>
<reference evidence="2 3" key="1">
    <citation type="journal article" date="2018" name="Sci. Rep.">
        <title>Genomic signatures of local adaptation to the degree of environmental predictability in rotifers.</title>
        <authorList>
            <person name="Franch-Gras L."/>
            <person name="Hahn C."/>
            <person name="Garcia-Roger E.M."/>
            <person name="Carmona M.J."/>
            <person name="Serra M."/>
            <person name="Gomez A."/>
        </authorList>
    </citation>
    <scope>NUCLEOTIDE SEQUENCE [LARGE SCALE GENOMIC DNA]</scope>
    <source>
        <strain evidence="2">HYR1</strain>
    </source>
</reference>
<keyword evidence="1" id="KW-0472">Membrane</keyword>
<keyword evidence="1" id="KW-0812">Transmembrane</keyword>
<feature type="transmembrane region" description="Helical" evidence="1">
    <location>
        <begin position="84"/>
        <end position="101"/>
    </location>
</feature>
<dbReference type="AlphaFoldDB" id="A0A3M7SVX4"/>
<sequence>NKLEDQRETKFLEYKFVNIQHGPKSALFELSDKYVRSELIHYVPLVVRLHLVPLEKSIVRLAPQIKLHDKDKTNNIKTIHLVNIRLWLQIIIVFFVQLKNFNEKKMNNKIK</sequence>
<feature type="non-terminal residue" evidence="2">
    <location>
        <position position="1"/>
    </location>
</feature>
<evidence type="ECO:0000313" key="2">
    <source>
        <dbReference type="EMBL" id="RNA39835.1"/>
    </source>
</evidence>
<gene>
    <name evidence="2" type="ORF">BpHYR1_042933</name>
</gene>
<protein>
    <submittedName>
        <fullName evidence="2">Uncharacterized protein</fullName>
    </submittedName>
</protein>